<evidence type="ECO:0000256" key="9">
    <source>
        <dbReference type="PROSITE-ProRule" id="PRU00042"/>
    </source>
</evidence>
<dbReference type="GO" id="GO:0008270">
    <property type="term" value="F:zinc ion binding"/>
    <property type="evidence" value="ECO:0007669"/>
    <property type="project" value="UniProtKB-KW"/>
</dbReference>
<dbReference type="SMART" id="SM00355">
    <property type="entry name" value="ZnF_C2H2"/>
    <property type="match status" value="7"/>
</dbReference>
<dbReference type="FunFam" id="3.30.160.60:FF:000495">
    <property type="entry name" value="zinc finger protein 668"/>
    <property type="match status" value="1"/>
</dbReference>
<proteinExistence type="predicted"/>
<evidence type="ECO:0000256" key="10">
    <source>
        <dbReference type="SAM" id="MobiDB-lite"/>
    </source>
</evidence>
<evidence type="ECO:0000313" key="12">
    <source>
        <dbReference type="Ensembl" id="ENSONIP00000030587.1"/>
    </source>
</evidence>
<keyword evidence="5" id="KW-0862">Zinc</keyword>
<dbReference type="GeneTree" id="ENSGT00950000183052"/>
<keyword evidence="3" id="KW-0677">Repeat</keyword>
<dbReference type="PROSITE" id="PS50157">
    <property type="entry name" value="ZINC_FINGER_C2H2_2"/>
    <property type="match status" value="3"/>
</dbReference>
<dbReference type="Proteomes" id="UP000005207">
    <property type="component" value="Linkage group LG22"/>
</dbReference>
<dbReference type="GO" id="GO:0005634">
    <property type="term" value="C:nucleus"/>
    <property type="evidence" value="ECO:0007669"/>
    <property type="project" value="UniProtKB-SubCell"/>
</dbReference>
<keyword evidence="2" id="KW-0479">Metal-binding</keyword>
<keyword evidence="8" id="KW-0539">Nucleus</keyword>
<evidence type="ECO:0000259" key="11">
    <source>
        <dbReference type="PROSITE" id="PS50157"/>
    </source>
</evidence>
<dbReference type="PROSITE" id="PS00028">
    <property type="entry name" value="ZINC_FINGER_C2H2_1"/>
    <property type="match status" value="4"/>
</dbReference>
<feature type="region of interest" description="Disordered" evidence="10">
    <location>
        <begin position="164"/>
        <end position="190"/>
    </location>
</feature>
<dbReference type="InterPro" id="IPR013087">
    <property type="entry name" value="Znf_C2H2_type"/>
</dbReference>
<evidence type="ECO:0000256" key="3">
    <source>
        <dbReference type="ARBA" id="ARBA00022737"/>
    </source>
</evidence>
<dbReference type="FunFam" id="3.30.160.60:FF:000100">
    <property type="entry name" value="Zinc finger 45-like"/>
    <property type="match status" value="1"/>
</dbReference>
<dbReference type="Gene3D" id="3.30.160.60">
    <property type="entry name" value="Classic Zinc Finger"/>
    <property type="match status" value="5"/>
</dbReference>
<organism evidence="12 13">
    <name type="scientific">Oreochromis niloticus</name>
    <name type="common">Nile tilapia</name>
    <name type="synonym">Tilapia nilotica</name>
    <dbReference type="NCBI Taxonomy" id="8128"/>
    <lineage>
        <taxon>Eukaryota</taxon>
        <taxon>Metazoa</taxon>
        <taxon>Chordata</taxon>
        <taxon>Craniata</taxon>
        <taxon>Vertebrata</taxon>
        <taxon>Euteleostomi</taxon>
        <taxon>Actinopterygii</taxon>
        <taxon>Neopterygii</taxon>
        <taxon>Teleostei</taxon>
        <taxon>Neoteleostei</taxon>
        <taxon>Acanthomorphata</taxon>
        <taxon>Ovalentaria</taxon>
        <taxon>Cichlomorphae</taxon>
        <taxon>Cichliformes</taxon>
        <taxon>Cichlidae</taxon>
        <taxon>African cichlids</taxon>
        <taxon>Pseudocrenilabrinae</taxon>
        <taxon>Oreochromini</taxon>
        <taxon>Oreochromis</taxon>
    </lineage>
</organism>
<dbReference type="PANTHER" id="PTHR24394">
    <property type="entry name" value="ZINC FINGER PROTEIN"/>
    <property type="match status" value="1"/>
</dbReference>
<feature type="domain" description="C2H2-type" evidence="11">
    <location>
        <begin position="120"/>
        <end position="147"/>
    </location>
</feature>
<accession>A0A669B5B4</accession>
<evidence type="ECO:0000256" key="1">
    <source>
        <dbReference type="ARBA" id="ARBA00004123"/>
    </source>
</evidence>
<evidence type="ECO:0000256" key="6">
    <source>
        <dbReference type="ARBA" id="ARBA00023015"/>
    </source>
</evidence>
<dbReference type="AlphaFoldDB" id="A0A669B5B4"/>
<dbReference type="Pfam" id="PF00096">
    <property type="entry name" value="zf-C2H2"/>
    <property type="match status" value="2"/>
</dbReference>
<protein>
    <recommendedName>
        <fullName evidence="11">C2H2-type domain-containing protein</fullName>
    </recommendedName>
</protein>
<name>A0A669B5B4_ORENI</name>
<keyword evidence="4 9" id="KW-0863">Zinc-finger</keyword>
<evidence type="ECO:0000256" key="2">
    <source>
        <dbReference type="ARBA" id="ARBA00022723"/>
    </source>
</evidence>
<feature type="domain" description="C2H2-type" evidence="11">
    <location>
        <begin position="197"/>
        <end position="220"/>
    </location>
</feature>
<evidence type="ECO:0000256" key="7">
    <source>
        <dbReference type="ARBA" id="ARBA00023163"/>
    </source>
</evidence>
<keyword evidence="7" id="KW-0804">Transcription</keyword>
<evidence type="ECO:0000256" key="4">
    <source>
        <dbReference type="ARBA" id="ARBA00022771"/>
    </source>
</evidence>
<feature type="domain" description="C2H2-type" evidence="11">
    <location>
        <begin position="148"/>
        <end position="175"/>
    </location>
</feature>
<dbReference type="InterPro" id="IPR036236">
    <property type="entry name" value="Znf_C2H2_sf"/>
</dbReference>
<evidence type="ECO:0000256" key="8">
    <source>
        <dbReference type="ARBA" id="ARBA00023242"/>
    </source>
</evidence>
<dbReference type="GO" id="GO:0000981">
    <property type="term" value="F:DNA-binding transcription factor activity, RNA polymerase II-specific"/>
    <property type="evidence" value="ECO:0007669"/>
    <property type="project" value="TreeGrafter"/>
</dbReference>
<keyword evidence="13" id="KW-1185">Reference proteome</keyword>
<dbReference type="Pfam" id="PF13912">
    <property type="entry name" value="zf-C2H2_6"/>
    <property type="match status" value="2"/>
</dbReference>
<keyword evidence="6" id="KW-0805">Transcription regulation</keyword>
<sequence length="301" mass="32901">MKVSARCQTPSTCLHLCPALPPQTSPVQLKVTTTGEAAKTHSALKGQIGEPRTGSPVGRDICGDSFHSQGFLRKHAQMHCRESESMCGSHRETGGTCGICGKTFQNMETHMRSHTGLKPYRCLVCGKHFPRPGALRRHNKIHSGERPHVCNHCGKTFIESSALKTHRKSHSLEGQDGESPVHSQTKTSDTENARMLPRCKVCGESFQSKVSLRKHAKNHSAGSVCGVCGESMPPSETLTEHLQSHRDAGKICHVCGKTYQNIETHMRSHTGIKPYHCSVCGKSFPRSGALRPPVKTKVSNQ</sequence>
<dbReference type="Ensembl" id="ENSONIT00000056604.1">
    <property type="protein sequence ID" value="ENSONIP00000030587.1"/>
    <property type="gene ID" value="ENSONIG00000032973.1"/>
</dbReference>
<dbReference type="FunFam" id="3.30.160.60:FF:002343">
    <property type="entry name" value="Zinc finger protein 33A"/>
    <property type="match status" value="1"/>
</dbReference>
<reference evidence="12" key="2">
    <citation type="submission" date="2025-08" db="UniProtKB">
        <authorList>
            <consortium name="Ensembl"/>
        </authorList>
    </citation>
    <scope>IDENTIFICATION</scope>
</reference>
<dbReference type="SUPFAM" id="SSF57667">
    <property type="entry name" value="beta-beta-alpha zinc fingers"/>
    <property type="match status" value="3"/>
</dbReference>
<reference evidence="12" key="3">
    <citation type="submission" date="2025-09" db="UniProtKB">
        <authorList>
            <consortium name="Ensembl"/>
        </authorList>
    </citation>
    <scope>IDENTIFICATION</scope>
</reference>
<comment type="subcellular location">
    <subcellularLocation>
        <location evidence="1">Nucleus</location>
    </subcellularLocation>
</comment>
<reference evidence="13" key="1">
    <citation type="submission" date="2012-01" db="EMBL/GenBank/DDBJ databases">
        <title>The Genome Sequence of Oreochromis niloticus (Nile Tilapia).</title>
        <authorList>
            <consortium name="Broad Institute Genome Assembly Team"/>
            <consortium name="Broad Institute Sequencing Platform"/>
            <person name="Di Palma F."/>
            <person name="Johnson J."/>
            <person name="Lander E.S."/>
            <person name="Lindblad-Toh K."/>
        </authorList>
    </citation>
    <scope>NUCLEOTIDE SEQUENCE [LARGE SCALE GENOMIC DNA]</scope>
</reference>
<evidence type="ECO:0000313" key="13">
    <source>
        <dbReference type="Proteomes" id="UP000005207"/>
    </source>
</evidence>
<dbReference type="PANTHER" id="PTHR24394:SF29">
    <property type="entry name" value="MYONEURIN"/>
    <property type="match status" value="1"/>
</dbReference>
<evidence type="ECO:0000256" key="5">
    <source>
        <dbReference type="ARBA" id="ARBA00022833"/>
    </source>
</evidence>